<keyword evidence="2" id="KW-0808">Transferase</keyword>
<evidence type="ECO:0000256" key="1">
    <source>
        <dbReference type="ARBA" id="ARBA00022676"/>
    </source>
</evidence>
<evidence type="ECO:0000256" key="2">
    <source>
        <dbReference type="ARBA" id="ARBA00022679"/>
    </source>
</evidence>
<proteinExistence type="predicted"/>
<keyword evidence="1" id="KW-0328">Glycosyltransferase</keyword>
<name>X0YLH0_9ZZZZ</name>
<dbReference type="PANTHER" id="PTHR34136:SF1">
    <property type="entry name" value="UDP-N-ACETYL-D-MANNOSAMINURONIC ACID TRANSFERASE"/>
    <property type="match status" value="1"/>
</dbReference>
<reference evidence="3" key="1">
    <citation type="journal article" date="2014" name="Front. Microbiol.">
        <title>High frequency of phylogenetically diverse reductive dehalogenase-homologous genes in deep subseafloor sedimentary metagenomes.</title>
        <authorList>
            <person name="Kawai M."/>
            <person name="Futagami T."/>
            <person name="Toyoda A."/>
            <person name="Takaki Y."/>
            <person name="Nishi S."/>
            <person name="Hori S."/>
            <person name="Arai W."/>
            <person name="Tsubouchi T."/>
            <person name="Morono Y."/>
            <person name="Uchiyama I."/>
            <person name="Ito T."/>
            <person name="Fujiyama A."/>
            <person name="Inagaki F."/>
            <person name="Takami H."/>
        </authorList>
    </citation>
    <scope>NUCLEOTIDE SEQUENCE</scope>
    <source>
        <strain evidence="3">Expedition CK06-06</strain>
    </source>
</reference>
<protein>
    <recommendedName>
        <fullName evidence="4">Glycosyltransferase</fullName>
    </recommendedName>
</protein>
<dbReference type="EMBL" id="BART01007372">
    <property type="protein sequence ID" value="GAG56925.1"/>
    <property type="molecule type" value="Genomic_DNA"/>
</dbReference>
<accession>X0YLH0</accession>
<feature type="non-terminal residue" evidence="3">
    <location>
        <position position="1"/>
    </location>
</feature>
<dbReference type="AlphaFoldDB" id="X0YLH0"/>
<dbReference type="GO" id="GO:0016758">
    <property type="term" value="F:hexosyltransferase activity"/>
    <property type="evidence" value="ECO:0007669"/>
    <property type="project" value="TreeGrafter"/>
</dbReference>
<dbReference type="Pfam" id="PF03808">
    <property type="entry name" value="Glyco_tran_WecG"/>
    <property type="match status" value="1"/>
</dbReference>
<comment type="caution">
    <text evidence="3">The sequence shown here is derived from an EMBL/GenBank/DDBJ whole genome shotgun (WGS) entry which is preliminary data.</text>
</comment>
<dbReference type="PANTHER" id="PTHR34136">
    <property type="match status" value="1"/>
</dbReference>
<gene>
    <name evidence="3" type="ORF">S01H4_16786</name>
</gene>
<evidence type="ECO:0008006" key="4">
    <source>
        <dbReference type="Google" id="ProtNLM"/>
    </source>
</evidence>
<organism evidence="3">
    <name type="scientific">marine sediment metagenome</name>
    <dbReference type="NCBI Taxonomy" id="412755"/>
    <lineage>
        <taxon>unclassified sequences</taxon>
        <taxon>metagenomes</taxon>
        <taxon>ecological metagenomes</taxon>
    </lineage>
</organism>
<dbReference type="InterPro" id="IPR004629">
    <property type="entry name" value="WecG_TagA_CpsF"/>
</dbReference>
<sequence length="74" mass="8977">CRSPKSEKWIYKNFNSLDIILACPLGAALDFFAGTKKRAPKWIQEIGFEWLYRLMQEPRRLWKRYLIGNLIFYY</sequence>
<evidence type="ECO:0000313" key="3">
    <source>
        <dbReference type="EMBL" id="GAG56925.1"/>
    </source>
</evidence>
<dbReference type="CDD" id="cd06533">
    <property type="entry name" value="Glyco_transf_WecG_TagA"/>
    <property type="match status" value="1"/>
</dbReference>